<evidence type="ECO:0000313" key="1">
    <source>
        <dbReference type="EMBL" id="ECV4828678.1"/>
    </source>
</evidence>
<comment type="caution">
    <text evidence="1">The sequence shown here is derived from an EMBL/GenBank/DDBJ whole genome shotgun (WGS) entry which is preliminary data.</text>
</comment>
<gene>
    <name evidence="1" type="ORF">DN953_06500</name>
</gene>
<sequence length="62" mass="7031">MISKGNVLSAYNCLKSYAYYENLNFYLKAEIAKFENTGFDRKIKKVVDLFNGDDGDAANLLI</sequence>
<accession>A0A609WJ01</accession>
<organism evidence="1">
    <name type="scientific">Salmonella enterica subsp. enterica serovar Kentucky</name>
    <dbReference type="NCBI Taxonomy" id="192955"/>
    <lineage>
        <taxon>Bacteria</taxon>
        <taxon>Pseudomonadati</taxon>
        <taxon>Pseudomonadota</taxon>
        <taxon>Gammaproteobacteria</taxon>
        <taxon>Enterobacterales</taxon>
        <taxon>Enterobacteriaceae</taxon>
        <taxon>Salmonella</taxon>
    </lineage>
</organism>
<proteinExistence type="predicted"/>
<name>A0A609WJ01_SALET</name>
<dbReference type="EMBL" id="AAKTJV010000007">
    <property type="protein sequence ID" value="ECV4828678.1"/>
    <property type="molecule type" value="Genomic_DNA"/>
</dbReference>
<protein>
    <submittedName>
        <fullName evidence="1">Uncharacterized protein</fullName>
    </submittedName>
</protein>
<dbReference type="AlphaFoldDB" id="A0A609WJ01"/>
<reference evidence="1" key="1">
    <citation type="submission" date="2018-06" db="EMBL/GenBank/DDBJ databases">
        <authorList>
            <consortium name="GenomeTrakr network: Whole genome sequencing for foodborne pathogen traceback"/>
        </authorList>
    </citation>
    <scope>NUCLEOTIDE SEQUENCE</scope>
    <source>
        <strain evidence="1">FSIS21821682</strain>
    </source>
</reference>